<name>A0A939M7U5_9BRAD</name>
<evidence type="ECO:0000313" key="3">
    <source>
        <dbReference type="EMBL" id="UEM08434.1"/>
    </source>
</evidence>
<protein>
    <submittedName>
        <fullName evidence="2">Uncharacterized protein</fullName>
    </submittedName>
</protein>
<sequence length="157" mass="17131">MSIIDSKYEAEENDQFAQSRSHEASKIAYDFGKSSAQACLVINGGAATAVIALVGKSDVSNVRVIGWCLVLYAIGVAAGAFMMFASMRMADHWNYFWYHMSYTGEEERGRQHEKHASRWDKGVKSSFGLSIVCFIVASIILSYSLTAKITAGLSAAP</sequence>
<keyword evidence="1" id="KW-0812">Transmembrane</keyword>
<reference evidence="2" key="1">
    <citation type="submission" date="2021-03" db="EMBL/GenBank/DDBJ databases">
        <title>Whole Genome Sequence of Bradyrhizobium sp. Strain 144S4.</title>
        <authorList>
            <person name="Bromfield E.S.P."/>
            <person name="Cloutier S."/>
        </authorList>
    </citation>
    <scope>NUCLEOTIDE SEQUENCE [LARGE SCALE GENOMIC DNA]</scope>
    <source>
        <strain evidence="2">144S4</strain>
    </source>
</reference>
<dbReference type="RefSeq" id="WP_208086821.1">
    <property type="nucleotide sequence ID" value="NZ_CP086136.1"/>
</dbReference>
<keyword evidence="1" id="KW-1133">Transmembrane helix</keyword>
<reference evidence="3 4" key="2">
    <citation type="journal article" date="2022" name="Int. J. Syst. Evol. Microbiol.">
        <title>Strains of Bradyrhizobium barranii sp. nov. associated with legumes native to Canada are symbionts of soybeans and belong to different subspecies (subsp. barranii subsp. nov. and subsp. apii subsp. nov.) and symbiovars (sv. glycinearum and sv. septentrionale).</title>
        <authorList>
            <person name="Bromfield E.S.P."/>
            <person name="Cloutier S."/>
            <person name="Wasai-Hara S."/>
            <person name="Minamisawa K."/>
        </authorList>
    </citation>
    <scope>NUCLEOTIDE SEQUENCE [LARGE SCALE GENOMIC DNA]</scope>
    <source>
        <strain evidence="3 4">144S4</strain>
    </source>
</reference>
<evidence type="ECO:0000313" key="2">
    <source>
        <dbReference type="EMBL" id="MBO1864796.1"/>
    </source>
</evidence>
<gene>
    <name evidence="3" type="ORF">J4G43_026960</name>
    <name evidence="2" type="ORF">J4G43_28950</name>
</gene>
<feature type="transmembrane region" description="Helical" evidence="1">
    <location>
        <begin position="64"/>
        <end position="85"/>
    </location>
</feature>
<dbReference type="KEGG" id="bban:J4G43_026960"/>
<feature type="transmembrane region" description="Helical" evidence="1">
    <location>
        <begin position="127"/>
        <end position="145"/>
    </location>
</feature>
<organism evidence="2">
    <name type="scientific">Bradyrhizobium barranii subsp. barranii</name>
    <dbReference type="NCBI Taxonomy" id="2823807"/>
    <lineage>
        <taxon>Bacteria</taxon>
        <taxon>Pseudomonadati</taxon>
        <taxon>Pseudomonadota</taxon>
        <taxon>Alphaproteobacteria</taxon>
        <taxon>Hyphomicrobiales</taxon>
        <taxon>Nitrobacteraceae</taxon>
        <taxon>Bradyrhizobium</taxon>
        <taxon>Bradyrhizobium barranii</taxon>
    </lineage>
</organism>
<dbReference type="EMBL" id="JAGEMI010000001">
    <property type="protein sequence ID" value="MBO1864796.1"/>
    <property type="molecule type" value="Genomic_DNA"/>
</dbReference>
<keyword evidence="1" id="KW-0472">Membrane</keyword>
<proteinExistence type="predicted"/>
<dbReference type="Proteomes" id="UP000664702">
    <property type="component" value="Chromosome"/>
</dbReference>
<dbReference type="EMBL" id="CP086136">
    <property type="protein sequence ID" value="UEM08434.1"/>
    <property type="molecule type" value="Genomic_DNA"/>
</dbReference>
<accession>A0A939M7U5</accession>
<dbReference type="AlphaFoldDB" id="A0A939M7U5"/>
<evidence type="ECO:0000313" key="4">
    <source>
        <dbReference type="Proteomes" id="UP000664702"/>
    </source>
</evidence>
<evidence type="ECO:0000256" key="1">
    <source>
        <dbReference type="SAM" id="Phobius"/>
    </source>
</evidence>